<dbReference type="Proteomes" id="UP001164803">
    <property type="component" value="Chromosome"/>
</dbReference>
<evidence type="ECO:0000256" key="6">
    <source>
        <dbReference type="SAM" id="Phobius"/>
    </source>
</evidence>
<keyword evidence="4 6" id="KW-1133">Transmembrane helix</keyword>
<feature type="domain" description="EamA" evidence="7">
    <location>
        <begin position="8"/>
        <end position="137"/>
    </location>
</feature>
<evidence type="ECO:0000256" key="2">
    <source>
        <dbReference type="ARBA" id="ARBA00007362"/>
    </source>
</evidence>
<feature type="transmembrane region" description="Helical" evidence="6">
    <location>
        <begin position="182"/>
        <end position="201"/>
    </location>
</feature>
<keyword evidence="9" id="KW-1185">Reference proteome</keyword>
<evidence type="ECO:0000259" key="7">
    <source>
        <dbReference type="Pfam" id="PF00892"/>
    </source>
</evidence>
<organism evidence="8 9">
    <name type="scientific">Alicyclobacillus dauci</name>
    <dbReference type="NCBI Taxonomy" id="1475485"/>
    <lineage>
        <taxon>Bacteria</taxon>
        <taxon>Bacillati</taxon>
        <taxon>Bacillota</taxon>
        <taxon>Bacilli</taxon>
        <taxon>Bacillales</taxon>
        <taxon>Alicyclobacillaceae</taxon>
        <taxon>Alicyclobacillus</taxon>
    </lineage>
</organism>
<dbReference type="Gene3D" id="1.10.3730.20">
    <property type="match status" value="1"/>
</dbReference>
<feature type="domain" description="EamA" evidence="7">
    <location>
        <begin position="152"/>
        <end position="284"/>
    </location>
</feature>
<feature type="transmembrane region" description="Helical" evidence="6">
    <location>
        <begin position="68"/>
        <end position="87"/>
    </location>
</feature>
<comment type="similarity">
    <text evidence="2">Belongs to the EamA transporter family.</text>
</comment>
<name>A0ABY6YZM7_9BACL</name>
<dbReference type="Pfam" id="PF00892">
    <property type="entry name" value="EamA"/>
    <property type="match status" value="2"/>
</dbReference>
<comment type="subcellular location">
    <subcellularLocation>
        <location evidence="1">Endomembrane system</location>
        <topology evidence="1">Multi-pass membrane protein</topology>
    </subcellularLocation>
</comment>
<evidence type="ECO:0000256" key="4">
    <source>
        <dbReference type="ARBA" id="ARBA00022989"/>
    </source>
</evidence>
<feature type="transmembrane region" description="Helical" evidence="6">
    <location>
        <begin position="207"/>
        <end position="230"/>
    </location>
</feature>
<evidence type="ECO:0000313" key="9">
    <source>
        <dbReference type="Proteomes" id="UP001164803"/>
    </source>
</evidence>
<feature type="transmembrane region" description="Helical" evidence="6">
    <location>
        <begin position="93"/>
        <end position="115"/>
    </location>
</feature>
<accession>A0ABY6YZM7</accession>
<dbReference type="InterPro" id="IPR000620">
    <property type="entry name" value="EamA_dom"/>
</dbReference>
<feature type="transmembrane region" description="Helical" evidence="6">
    <location>
        <begin position="242"/>
        <end position="261"/>
    </location>
</feature>
<feature type="transmembrane region" description="Helical" evidence="6">
    <location>
        <begin position="150"/>
        <end position="170"/>
    </location>
</feature>
<dbReference type="InterPro" id="IPR050638">
    <property type="entry name" value="AA-Vitamin_Transporters"/>
</dbReference>
<dbReference type="EMBL" id="CP104064">
    <property type="protein sequence ID" value="WAH35165.1"/>
    <property type="molecule type" value="Genomic_DNA"/>
</dbReference>
<dbReference type="PANTHER" id="PTHR32322">
    <property type="entry name" value="INNER MEMBRANE TRANSPORTER"/>
    <property type="match status" value="1"/>
</dbReference>
<proteinExistence type="inferred from homology"/>
<dbReference type="PANTHER" id="PTHR32322:SF9">
    <property type="entry name" value="AMINO-ACID METABOLITE EFFLUX PUMP-RELATED"/>
    <property type="match status" value="1"/>
</dbReference>
<keyword evidence="3 6" id="KW-0812">Transmembrane</keyword>
<evidence type="ECO:0000256" key="3">
    <source>
        <dbReference type="ARBA" id="ARBA00022692"/>
    </source>
</evidence>
<evidence type="ECO:0000256" key="1">
    <source>
        <dbReference type="ARBA" id="ARBA00004127"/>
    </source>
</evidence>
<dbReference type="RefSeq" id="WP_268042116.1">
    <property type="nucleotide sequence ID" value="NZ_CP104064.1"/>
</dbReference>
<evidence type="ECO:0000256" key="5">
    <source>
        <dbReference type="ARBA" id="ARBA00023136"/>
    </source>
</evidence>
<feature type="transmembrane region" description="Helical" evidence="6">
    <location>
        <begin position="124"/>
        <end position="144"/>
    </location>
</feature>
<protein>
    <submittedName>
        <fullName evidence="8">EamA family transporter</fullName>
    </submittedName>
</protein>
<keyword evidence="5 6" id="KW-0472">Membrane</keyword>
<gene>
    <name evidence="8" type="ORF">NZD86_12650</name>
</gene>
<evidence type="ECO:0000313" key="8">
    <source>
        <dbReference type="EMBL" id="WAH35165.1"/>
    </source>
</evidence>
<dbReference type="InterPro" id="IPR037185">
    <property type="entry name" value="EmrE-like"/>
</dbReference>
<feature type="transmembrane region" description="Helical" evidence="6">
    <location>
        <begin position="35"/>
        <end position="56"/>
    </location>
</feature>
<dbReference type="SUPFAM" id="SSF103481">
    <property type="entry name" value="Multidrug resistance efflux transporter EmrE"/>
    <property type="match status" value="2"/>
</dbReference>
<reference evidence="8" key="1">
    <citation type="submission" date="2022-08" db="EMBL/GenBank/DDBJ databases">
        <title>Alicyclobacillus dauci DSM2870, complete genome.</title>
        <authorList>
            <person name="Wang Q."/>
            <person name="Cai R."/>
            <person name="Wang Z."/>
        </authorList>
    </citation>
    <scope>NUCLEOTIDE SEQUENCE</scope>
    <source>
        <strain evidence="8">DSM 28700</strain>
    </source>
</reference>
<feature type="transmembrane region" description="Helical" evidence="6">
    <location>
        <begin position="267"/>
        <end position="286"/>
    </location>
</feature>
<sequence length="305" mass="33292">MTLAVVDLLMLIGLAALWGASFLFMRVAVPILGPFLLIDMRVLIAAASLVVYAAAMRHRIQILEKWKSYMILGAINAAIPFCLISIAELKLSAALAAILNATTPMFTAVVARFWLGDTFTWRKIVGLILGLFGVFVAVGGTSIIHGQSPVAWAICSLLAALSYGFGGVYSARAFKQERPMNLAIGQQLAAGIWLLPLDLVWRPHKQMTTTVLVSVLALAILSTALAYLFYFQLMQRVGPVKTISVTFLVPIFGLVWGAAFLHEPLTWRLIAALIIILVSVGLVMNVQFRKRREQLTAQVPVSTDK</sequence>